<dbReference type="InterPro" id="IPR013936">
    <property type="entry name" value="CRT-like"/>
</dbReference>
<feature type="transmembrane region" description="Helical" evidence="7">
    <location>
        <begin position="275"/>
        <end position="294"/>
    </location>
</feature>
<feature type="transmembrane region" description="Helical" evidence="7">
    <location>
        <begin position="243"/>
        <end position="263"/>
    </location>
</feature>
<organism evidence="8 9">
    <name type="scientific">Perkinsus olseni</name>
    <name type="common">Perkinsus atlanticus</name>
    <dbReference type="NCBI Taxonomy" id="32597"/>
    <lineage>
        <taxon>Eukaryota</taxon>
        <taxon>Sar</taxon>
        <taxon>Alveolata</taxon>
        <taxon>Perkinsozoa</taxon>
        <taxon>Perkinsea</taxon>
        <taxon>Perkinsida</taxon>
        <taxon>Perkinsidae</taxon>
        <taxon>Perkinsus</taxon>
    </lineage>
</organism>
<dbReference type="Proteomes" id="UP000570595">
    <property type="component" value="Unassembled WGS sequence"/>
</dbReference>
<comment type="similarity">
    <text evidence="2">Belongs to the CRT-like transporter family.</text>
</comment>
<evidence type="ECO:0000256" key="4">
    <source>
        <dbReference type="ARBA" id="ARBA00022692"/>
    </source>
</evidence>
<dbReference type="InterPro" id="IPR037185">
    <property type="entry name" value="EmrE-like"/>
</dbReference>
<dbReference type="SUPFAM" id="SSF103481">
    <property type="entry name" value="Multidrug resistance efflux transporter EmrE"/>
    <property type="match status" value="1"/>
</dbReference>
<evidence type="ECO:0000313" key="9">
    <source>
        <dbReference type="Proteomes" id="UP000570595"/>
    </source>
</evidence>
<feature type="transmembrane region" description="Helical" evidence="7">
    <location>
        <begin position="397"/>
        <end position="419"/>
    </location>
</feature>
<proteinExistence type="inferred from homology"/>
<dbReference type="Pfam" id="PF08627">
    <property type="entry name" value="CRT-like"/>
    <property type="match status" value="1"/>
</dbReference>
<feature type="transmembrane region" description="Helical" evidence="7">
    <location>
        <begin position="372"/>
        <end position="390"/>
    </location>
</feature>
<feature type="transmembrane region" description="Helical" evidence="7">
    <location>
        <begin position="425"/>
        <end position="443"/>
    </location>
</feature>
<evidence type="ECO:0000256" key="7">
    <source>
        <dbReference type="SAM" id="Phobius"/>
    </source>
</evidence>
<feature type="transmembrane region" description="Helical" evidence="7">
    <location>
        <begin position="306"/>
        <end position="329"/>
    </location>
</feature>
<sequence>MASGAASSSEKSSFGGAKRRFRLVSGFALCCRLSAAYRRFCLVPLYTLDRNDDFQLTEESYSIPSCPVNSQMTDRLLKNDRSPLAAPALQRNATMPPSVGEARAQEDAAKYRHDQLVISLLMLAVIITGSTDVVAGKIRAQPLGPYSGFVTAIANAVVYFVIYTSVCLYRYTMGYITKQQVNFIWSRGGEWRLLAIAGLCDVMGQILQFIGQPYVSVMVYQLMLQAQVPFTALWSATLLHVKYVAVELVGLLVVILGSATAFMQLSQGGVSSTNIPMATLVCLSTACTAMSFTLKEMVFRRYTAKYGDGLDIFVVNSGASVFSLCWSLPVSSVIEWLRQPAGFGERLEDGFFCLVADRPTELTSCRYATVTYVVYMSLNIFYNISVYALVAKHSALLTFVCMKLTAPLAAILSLVPWPLIGSSRIPSTEWVALAVILAGVFLFRHGNHVKDKVMADASVSATEWMLCCFPLFHKKQYQQALVAEEEEEVDSKLETPLLGHDMQRSVSAPARGLQSKMYVCPDGRRVCCPSQCNRMEMTLCRCEAPFIM</sequence>
<keyword evidence="6 7" id="KW-0472">Membrane</keyword>
<protein>
    <submittedName>
        <fullName evidence="8">Uncharacterized protein</fullName>
    </submittedName>
</protein>
<dbReference type="PANTHER" id="PTHR31326">
    <property type="entry name" value="PROTEIN CLT2, CHLOROPLASTIC"/>
    <property type="match status" value="1"/>
</dbReference>
<gene>
    <name evidence="8" type="ORF">FOZ61_007024</name>
</gene>
<keyword evidence="4 7" id="KW-0812">Transmembrane</keyword>
<evidence type="ECO:0000256" key="5">
    <source>
        <dbReference type="ARBA" id="ARBA00022989"/>
    </source>
</evidence>
<evidence type="ECO:0000256" key="3">
    <source>
        <dbReference type="ARBA" id="ARBA00022448"/>
    </source>
</evidence>
<dbReference type="PANTHER" id="PTHR31326:SF1">
    <property type="entry name" value="PROTEIN CLT2, CHLOROPLASTIC"/>
    <property type="match status" value="1"/>
</dbReference>
<keyword evidence="3" id="KW-0813">Transport</keyword>
<dbReference type="EMBL" id="JABAHT010000414">
    <property type="protein sequence ID" value="KAF4656351.1"/>
    <property type="molecule type" value="Genomic_DNA"/>
</dbReference>
<comment type="subcellular location">
    <subcellularLocation>
        <location evidence="1">Membrane</location>
        <topology evidence="1">Multi-pass membrane protein</topology>
    </subcellularLocation>
</comment>
<name>A0A7J6LB54_PEROL</name>
<keyword evidence="5 7" id="KW-1133">Transmembrane helix</keyword>
<evidence type="ECO:0000256" key="1">
    <source>
        <dbReference type="ARBA" id="ARBA00004141"/>
    </source>
</evidence>
<evidence type="ECO:0000256" key="6">
    <source>
        <dbReference type="ARBA" id="ARBA00023136"/>
    </source>
</evidence>
<reference evidence="8 9" key="1">
    <citation type="submission" date="2020-04" db="EMBL/GenBank/DDBJ databases">
        <title>Perkinsus olseni comparative genomics.</title>
        <authorList>
            <person name="Bogema D.R."/>
        </authorList>
    </citation>
    <scope>NUCLEOTIDE SEQUENCE [LARGE SCALE GENOMIC DNA]</scope>
    <source>
        <strain evidence="8">ATCC PRA-179</strain>
    </source>
</reference>
<dbReference type="GO" id="GO:0016020">
    <property type="term" value="C:membrane"/>
    <property type="evidence" value="ECO:0007669"/>
    <property type="project" value="UniProtKB-SubCell"/>
</dbReference>
<dbReference type="OrthoDB" id="416555at2759"/>
<dbReference type="AlphaFoldDB" id="A0A7J6LB54"/>
<comment type="caution">
    <text evidence="8">The sequence shown here is derived from an EMBL/GenBank/DDBJ whole genome shotgun (WGS) entry which is preliminary data.</text>
</comment>
<evidence type="ECO:0000313" key="8">
    <source>
        <dbReference type="EMBL" id="KAF4656351.1"/>
    </source>
</evidence>
<accession>A0A7J6LB54</accession>
<feature type="transmembrane region" description="Helical" evidence="7">
    <location>
        <begin position="148"/>
        <end position="171"/>
    </location>
</feature>
<feature type="transmembrane region" description="Helical" evidence="7">
    <location>
        <begin position="116"/>
        <end position="136"/>
    </location>
</feature>
<evidence type="ECO:0000256" key="2">
    <source>
        <dbReference type="ARBA" id="ARBA00006690"/>
    </source>
</evidence>